<comment type="caution">
    <text evidence="2">The sequence shown here is derived from an EMBL/GenBank/DDBJ whole genome shotgun (WGS) entry which is preliminary data.</text>
</comment>
<dbReference type="EMBL" id="AWFH01000009">
    <property type="protein sequence ID" value="KCZ62503.1"/>
    <property type="molecule type" value="Genomic_DNA"/>
</dbReference>
<evidence type="ECO:0000313" key="3">
    <source>
        <dbReference type="Proteomes" id="UP000024547"/>
    </source>
</evidence>
<dbReference type="Proteomes" id="UP000024547">
    <property type="component" value="Unassembled WGS sequence"/>
</dbReference>
<dbReference type="PATRIC" id="fig|1280948.3.peg.1367"/>
<reference evidence="2 3" key="1">
    <citation type="journal article" date="2014" name="Antonie Van Leeuwenhoek">
        <title>Hyphomonas beringensis sp. nov. and Hyphomonas chukchiensis sp. nov., isolated from surface seawater of the Bering Sea and Chukchi Sea.</title>
        <authorList>
            <person name="Li C."/>
            <person name="Lai Q."/>
            <person name="Li G."/>
            <person name="Dong C."/>
            <person name="Wang J."/>
            <person name="Liao Y."/>
            <person name="Shao Z."/>
        </authorList>
    </citation>
    <scope>NUCLEOTIDE SEQUENCE [LARGE SCALE GENOMIC DNA]</scope>
    <source>
        <strain evidence="2 3">22II1-22F38</strain>
    </source>
</reference>
<gene>
    <name evidence="2" type="ORF">HY36_15670</name>
</gene>
<keyword evidence="1" id="KW-0472">Membrane</keyword>
<keyword evidence="1" id="KW-0812">Transmembrane</keyword>
<dbReference type="PIRSF" id="PIRSF011386">
    <property type="entry name" value="FixH"/>
    <property type="match status" value="1"/>
</dbReference>
<dbReference type="InterPro" id="IPR018037">
    <property type="entry name" value="FixH_proteobacterial"/>
</dbReference>
<dbReference type="Pfam" id="PF05751">
    <property type="entry name" value="FixH"/>
    <property type="match status" value="1"/>
</dbReference>
<feature type="transmembrane region" description="Helical" evidence="1">
    <location>
        <begin position="20"/>
        <end position="45"/>
    </location>
</feature>
<dbReference type="OrthoDB" id="1495896at2"/>
<dbReference type="eggNOG" id="COG5456">
    <property type="taxonomic scope" value="Bacteria"/>
</dbReference>
<dbReference type="AlphaFoldDB" id="A0A059E4D1"/>
<keyword evidence="3" id="KW-1185">Reference proteome</keyword>
<dbReference type="InterPro" id="IPR008620">
    <property type="entry name" value="FixH"/>
</dbReference>
<evidence type="ECO:0000256" key="1">
    <source>
        <dbReference type="SAM" id="Phobius"/>
    </source>
</evidence>
<evidence type="ECO:0008006" key="4">
    <source>
        <dbReference type="Google" id="ProtNLM"/>
    </source>
</evidence>
<name>A0A059E4D1_9PROT</name>
<dbReference type="RefSeq" id="WP_035550258.1">
    <property type="nucleotide sequence ID" value="NZ_AWFH01000009.1"/>
</dbReference>
<keyword evidence="1" id="KW-1133">Transmembrane helix</keyword>
<accession>A0A059E4D1</accession>
<protein>
    <recommendedName>
        <fullName evidence="4">Nitrogen fixation protein FixH</fullName>
    </recommendedName>
</protein>
<evidence type="ECO:0000313" key="2">
    <source>
        <dbReference type="EMBL" id="KCZ62503.1"/>
    </source>
</evidence>
<organism evidence="2 3">
    <name type="scientific">Hyphomonas atlantica</name>
    <dbReference type="NCBI Taxonomy" id="1280948"/>
    <lineage>
        <taxon>Bacteria</taxon>
        <taxon>Pseudomonadati</taxon>
        <taxon>Pseudomonadota</taxon>
        <taxon>Alphaproteobacteria</taxon>
        <taxon>Hyphomonadales</taxon>
        <taxon>Hyphomonadaceae</taxon>
        <taxon>Hyphomonas</taxon>
    </lineage>
</organism>
<proteinExistence type="predicted"/>
<dbReference type="STRING" id="1280948.HY36_15670"/>
<sequence>MTGQIMSAEQVPSKGKLTGWHVLLIMLGFFGVMFAVNGVFLYHAITSFPGEDVKKSYLQGLDYNHTLEAKAAQDQLGWSAAAGMVGSDLVFDLTDADGNPLEGYQVTSELRRAASTAHDQIVEMEPLQSGSYAVNLSDLPAGRWDVQFQVIDPAGDDILFRADKRIVITP</sequence>